<gene>
    <name evidence="3" type="ORF">TRIVIDRAFT_77579</name>
</gene>
<dbReference type="eggNOG" id="ENOG502QU2T">
    <property type="taxonomic scope" value="Eukaryota"/>
</dbReference>
<sequence>MGSKPNSALKVVFGAMTIGDKGATQARVHTLEETAEILDVFQQFGHSEIDTARVYGGGSSERFLGQSEWQKRGIVMDTKLSPTNGQYNHQPAGVRQGLLDSLKALGAEKVDMWYLHAPDHDTPYEDTLREVNKLYEEGYFKRFGISNYSAWETAQICEICIRNGWKKPDVYQGVYNGLHRAVEPELFPCLRNYGIAFYQYNPLAGGILTDKYKLDFKEHEEGSRFDPTRAQGVNYRSRYWNETYFKALDVVRPVAAKLGIPTAEAALRWSVHHSLMKNEHGDAVIIGASSAQQLKENLTNLEKGPLPDELVAAFDEGWAVAKSVCRPYFR</sequence>
<feature type="domain" description="NADP-dependent oxidoreductase" evidence="2">
    <location>
        <begin position="10"/>
        <end position="316"/>
    </location>
</feature>
<dbReference type="InterPro" id="IPR036812">
    <property type="entry name" value="NAD(P)_OxRdtase_dom_sf"/>
</dbReference>
<dbReference type="HOGENOM" id="CLU_023205_1_1_1"/>
<dbReference type="InterPro" id="IPR023210">
    <property type="entry name" value="NADP_OxRdtase_dom"/>
</dbReference>
<dbReference type="GeneID" id="25797935"/>
<dbReference type="SUPFAM" id="SSF51430">
    <property type="entry name" value="NAD(P)-linked oxidoreductase"/>
    <property type="match status" value="1"/>
</dbReference>
<keyword evidence="4" id="KW-1185">Reference proteome</keyword>
<dbReference type="EMBL" id="ABDF02000079">
    <property type="protein sequence ID" value="EHK20534.1"/>
    <property type="molecule type" value="Genomic_DNA"/>
</dbReference>
<dbReference type="VEuPathDB" id="FungiDB:TRIVIDRAFT_77579"/>
<dbReference type="GO" id="GO:0016491">
    <property type="term" value="F:oxidoreductase activity"/>
    <property type="evidence" value="ECO:0007669"/>
    <property type="project" value="UniProtKB-KW"/>
</dbReference>
<dbReference type="InterPro" id="IPR050523">
    <property type="entry name" value="AKR_Detox_Biosynth"/>
</dbReference>
<dbReference type="PANTHER" id="PTHR43364">
    <property type="entry name" value="NADH-SPECIFIC METHYLGLYOXAL REDUCTASE-RELATED"/>
    <property type="match status" value="1"/>
</dbReference>
<dbReference type="OrthoDB" id="2310150at2759"/>
<name>G9MYB2_HYPVG</name>
<protein>
    <recommendedName>
        <fullName evidence="2">NADP-dependent oxidoreductase domain-containing protein</fullName>
    </recommendedName>
</protein>
<keyword evidence="1" id="KW-0560">Oxidoreductase</keyword>
<dbReference type="RefSeq" id="XP_013954730.1">
    <property type="nucleotide sequence ID" value="XM_014099255.1"/>
</dbReference>
<comment type="caution">
    <text evidence="3">The sequence shown here is derived from an EMBL/GenBank/DDBJ whole genome shotgun (WGS) entry which is preliminary data.</text>
</comment>
<accession>G9MYB2</accession>
<evidence type="ECO:0000256" key="1">
    <source>
        <dbReference type="ARBA" id="ARBA00023002"/>
    </source>
</evidence>
<evidence type="ECO:0000259" key="2">
    <source>
        <dbReference type="Pfam" id="PF00248"/>
    </source>
</evidence>
<dbReference type="Gene3D" id="3.20.20.100">
    <property type="entry name" value="NADP-dependent oxidoreductase domain"/>
    <property type="match status" value="1"/>
</dbReference>
<dbReference type="CDD" id="cd19075">
    <property type="entry name" value="AKR_AKR7A1-5"/>
    <property type="match status" value="1"/>
</dbReference>
<evidence type="ECO:0000313" key="3">
    <source>
        <dbReference type="EMBL" id="EHK20534.1"/>
    </source>
</evidence>
<proteinExistence type="predicted"/>
<dbReference type="InParanoid" id="G9MYB2"/>
<dbReference type="OMA" id="QICEICI"/>
<organism evidence="3 4">
    <name type="scientific">Hypocrea virens (strain Gv29-8 / FGSC 10586)</name>
    <name type="common">Gliocladium virens</name>
    <name type="synonym">Trichoderma virens</name>
    <dbReference type="NCBI Taxonomy" id="413071"/>
    <lineage>
        <taxon>Eukaryota</taxon>
        <taxon>Fungi</taxon>
        <taxon>Dikarya</taxon>
        <taxon>Ascomycota</taxon>
        <taxon>Pezizomycotina</taxon>
        <taxon>Sordariomycetes</taxon>
        <taxon>Hypocreomycetidae</taxon>
        <taxon>Hypocreales</taxon>
        <taxon>Hypocreaceae</taxon>
        <taxon>Trichoderma</taxon>
    </lineage>
</organism>
<evidence type="ECO:0000313" key="4">
    <source>
        <dbReference type="Proteomes" id="UP000007115"/>
    </source>
</evidence>
<dbReference type="PANTHER" id="PTHR43364:SF4">
    <property type="entry name" value="NAD(P)-LINKED OXIDOREDUCTASE SUPERFAMILY PROTEIN"/>
    <property type="match status" value="1"/>
</dbReference>
<dbReference type="Pfam" id="PF00248">
    <property type="entry name" value="Aldo_ket_red"/>
    <property type="match status" value="1"/>
</dbReference>
<dbReference type="Proteomes" id="UP000007115">
    <property type="component" value="Unassembled WGS sequence"/>
</dbReference>
<reference evidence="3 4" key="1">
    <citation type="journal article" date="2011" name="Genome Biol.">
        <title>Comparative genome sequence analysis underscores mycoparasitism as the ancestral life style of Trichoderma.</title>
        <authorList>
            <person name="Kubicek C.P."/>
            <person name="Herrera-Estrella A."/>
            <person name="Seidl-Seiboth V."/>
            <person name="Martinez D.A."/>
            <person name="Druzhinina I.S."/>
            <person name="Thon M."/>
            <person name="Zeilinger S."/>
            <person name="Casas-Flores S."/>
            <person name="Horwitz B.A."/>
            <person name="Mukherjee P.K."/>
            <person name="Mukherjee M."/>
            <person name="Kredics L."/>
            <person name="Alcaraz L.D."/>
            <person name="Aerts A."/>
            <person name="Antal Z."/>
            <person name="Atanasova L."/>
            <person name="Cervantes-Badillo M.G."/>
            <person name="Challacombe J."/>
            <person name="Chertkov O."/>
            <person name="McCluskey K."/>
            <person name="Coulpier F."/>
            <person name="Deshpande N."/>
            <person name="von Doehren H."/>
            <person name="Ebbole D.J."/>
            <person name="Esquivel-Naranjo E.U."/>
            <person name="Fekete E."/>
            <person name="Flipphi M."/>
            <person name="Glaser F."/>
            <person name="Gomez-Rodriguez E.Y."/>
            <person name="Gruber S."/>
            <person name="Han C."/>
            <person name="Henrissat B."/>
            <person name="Hermosa R."/>
            <person name="Hernandez-Onate M."/>
            <person name="Karaffa L."/>
            <person name="Kosti I."/>
            <person name="Le Crom S."/>
            <person name="Lindquist E."/>
            <person name="Lucas S."/>
            <person name="Luebeck M."/>
            <person name="Luebeck P.S."/>
            <person name="Margeot A."/>
            <person name="Metz B."/>
            <person name="Misra M."/>
            <person name="Nevalainen H."/>
            <person name="Omann M."/>
            <person name="Packer N."/>
            <person name="Perrone G."/>
            <person name="Uresti-Rivera E.E."/>
            <person name="Salamov A."/>
            <person name="Schmoll M."/>
            <person name="Seiboth B."/>
            <person name="Shapiro H."/>
            <person name="Sukno S."/>
            <person name="Tamayo-Ramos J.A."/>
            <person name="Tisch D."/>
            <person name="Wiest A."/>
            <person name="Wilkinson H.H."/>
            <person name="Zhang M."/>
            <person name="Coutinho P.M."/>
            <person name="Kenerley C.M."/>
            <person name="Monte E."/>
            <person name="Baker S.E."/>
            <person name="Grigoriev I.V."/>
        </authorList>
    </citation>
    <scope>NUCLEOTIDE SEQUENCE [LARGE SCALE GENOMIC DNA]</scope>
    <source>
        <strain evidence="4">Gv29-8 / FGSC 10586</strain>
    </source>
</reference>
<dbReference type="AlphaFoldDB" id="G9MYB2"/>
<dbReference type="STRING" id="413071.G9MYB2"/>